<dbReference type="AlphaFoldDB" id="A0A314L1M5"/>
<dbReference type="Gramene" id="OIT35167">
    <property type="protein sequence ID" value="OIT35167"/>
    <property type="gene ID" value="A4A49_14456"/>
</dbReference>
<evidence type="ECO:0000313" key="1">
    <source>
        <dbReference type="EMBL" id="OIT35167.1"/>
    </source>
</evidence>
<keyword evidence="2" id="KW-1185">Reference proteome</keyword>
<gene>
    <name evidence="1" type="ORF">A4A49_14456</name>
</gene>
<evidence type="ECO:0000313" key="2">
    <source>
        <dbReference type="Proteomes" id="UP000187609"/>
    </source>
</evidence>
<reference evidence="1" key="1">
    <citation type="submission" date="2016-11" db="EMBL/GenBank/DDBJ databases">
        <title>The genome of Nicotiana attenuata.</title>
        <authorList>
            <person name="Xu S."/>
            <person name="Brockmoeller T."/>
            <person name="Gaquerel E."/>
            <person name="Navarro A."/>
            <person name="Kuhl H."/>
            <person name="Gase K."/>
            <person name="Ling Z."/>
            <person name="Zhou W."/>
            <person name="Kreitzer C."/>
            <person name="Stanke M."/>
            <person name="Tang H."/>
            <person name="Lyons E."/>
            <person name="Pandey P."/>
            <person name="Pandey S.P."/>
            <person name="Timmermann B."/>
            <person name="Baldwin I.T."/>
        </authorList>
    </citation>
    <scope>NUCLEOTIDE SEQUENCE [LARGE SCALE GENOMIC DNA]</scope>
    <source>
        <strain evidence="1">UT</strain>
    </source>
</reference>
<protein>
    <submittedName>
        <fullName evidence="1">Uncharacterized protein</fullName>
    </submittedName>
</protein>
<comment type="caution">
    <text evidence="1">The sequence shown here is derived from an EMBL/GenBank/DDBJ whole genome shotgun (WGS) entry which is preliminary data.</text>
</comment>
<name>A0A314L1M5_NICAT</name>
<dbReference type="Proteomes" id="UP000187609">
    <property type="component" value="Unassembled WGS sequence"/>
</dbReference>
<dbReference type="STRING" id="49451.A0A314L1M5"/>
<accession>A0A314L1M5</accession>
<organism evidence="1 2">
    <name type="scientific">Nicotiana attenuata</name>
    <name type="common">Coyote tobacco</name>
    <dbReference type="NCBI Taxonomy" id="49451"/>
    <lineage>
        <taxon>Eukaryota</taxon>
        <taxon>Viridiplantae</taxon>
        <taxon>Streptophyta</taxon>
        <taxon>Embryophyta</taxon>
        <taxon>Tracheophyta</taxon>
        <taxon>Spermatophyta</taxon>
        <taxon>Magnoliopsida</taxon>
        <taxon>eudicotyledons</taxon>
        <taxon>Gunneridae</taxon>
        <taxon>Pentapetalae</taxon>
        <taxon>asterids</taxon>
        <taxon>lamiids</taxon>
        <taxon>Solanales</taxon>
        <taxon>Solanaceae</taxon>
        <taxon>Nicotianoideae</taxon>
        <taxon>Nicotianeae</taxon>
        <taxon>Nicotiana</taxon>
    </lineage>
</organism>
<dbReference type="EMBL" id="MJEQ01000596">
    <property type="protein sequence ID" value="OIT35167.1"/>
    <property type="molecule type" value="Genomic_DNA"/>
</dbReference>
<proteinExistence type="predicted"/>
<sequence length="112" mass="12571">MSFKDLDEAKRIVGFSAIANKKGLKVFKSDTGRLVINVMLVVLLAMTRLQQRKLHQEPIGTRKIAFKGDIDGVNVPTDLPYSPKKLTWKGKSAISSSQLVAEKEKKNWKTED</sequence>